<accession>U4LFD6</accession>
<dbReference type="OrthoDB" id="5495215at2759"/>
<feature type="transmembrane region" description="Helical" evidence="1">
    <location>
        <begin position="147"/>
        <end position="169"/>
    </location>
</feature>
<organism evidence="2 3">
    <name type="scientific">Pyronema omphalodes (strain CBS 100304)</name>
    <name type="common">Pyronema confluens</name>
    <dbReference type="NCBI Taxonomy" id="1076935"/>
    <lineage>
        <taxon>Eukaryota</taxon>
        <taxon>Fungi</taxon>
        <taxon>Dikarya</taxon>
        <taxon>Ascomycota</taxon>
        <taxon>Pezizomycotina</taxon>
        <taxon>Pezizomycetes</taxon>
        <taxon>Pezizales</taxon>
        <taxon>Pyronemataceae</taxon>
        <taxon>Pyronema</taxon>
    </lineage>
</organism>
<proteinExistence type="predicted"/>
<protein>
    <submittedName>
        <fullName evidence="2">Uncharacterized protein</fullName>
    </submittedName>
</protein>
<evidence type="ECO:0000313" key="2">
    <source>
        <dbReference type="EMBL" id="CCX30598.1"/>
    </source>
</evidence>
<sequence length="174" mass="19432">MSIPNSDTTDSPADSYYFGAPHLRDLNSLGPYHPTTYVNLYSNTNPGPSYRQTFRTINGVTEVLHSDDWVDSFLIRNINTRANNPISSGPTFAATATSILTLGLSTPIPTHVASVPFAALLPPVFIPSRVFRHDFEYHEMANDTGMYFIYLFKLQLLVGLSLTNLVSYIRQELQ</sequence>
<evidence type="ECO:0000256" key="1">
    <source>
        <dbReference type="SAM" id="Phobius"/>
    </source>
</evidence>
<dbReference type="EMBL" id="HF935458">
    <property type="protein sequence ID" value="CCX30598.1"/>
    <property type="molecule type" value="Genomic_DNA"/>
</dbReference>
<keyword evidence="1" id="KW-1133">Transmembrane helix</keyword>
<evidence type="ECO:0000313" key="3">
    <source>
        <dbReference type="Proteomes" id="UP000018144"/>
    </source>
</evidence>
<dbReference type="Proteomes" id="UP000018144">
    <property type="component" value="Unassembled WGS sequence"/>
</dbReference>
<dbReference type="AlphaFoldDB" id="U4LFD6"/>
<keyword evidence="1" id="KW-0812">Transmembrane</keyword>
<reference evidence="2 3" key="1">
    <citation type="journal article" date="2013" name="PLoS Genet.">
        <title>The genome and development-dependent transcriptomes of Pyronema confluens: a window into fungal evolution.</title>
        <authorList>
            <person name="Traeger S."/>
            <person name="Altegoer F."/>
            <person name="Freitag M."/>
            <person name="Gabaldon T."/>
            <person name="Kempken F."/>
            <person name="Kumar A."/>
            <person name="Marcet-Houben M."/>
            <person name="Poggeler S."/>
            <person name="Stajich J.E."/>
            <person name="Nowrousian M."/>
        </authorList>
    </citation>
    <scope>NUCLEOTIDE SEQUENCE [LARGE SCALE GENOMIC DNA]</scope>
    <source>
        <strain evidence="3">CBS 100304</strain>
        <tissue evidence="2">Vegetative mycelium</tissue>
    </source>
</reference>
<gene>
    <name evidence="2" type="ORF">PCON_08935</name>
</gene>
<keyword evidence="3" id="KW-1185">Reference proteome</keyword>
<name>U4LFD6_PYROM</name>
<keyword evidence="1" id="KW-0472">Membrane</keyword>